<sequence length="83" mass="9937">MSFHYEKILEDFQPKIKKSLYQTAPANREDLEQEIKMKIYEKMDVIQNINAPGFYEFVSGHEEVAETIGLYLLHHEKNKKEYE</sequence>
<reference evidence="1 2" key="1">
    <citation type="submission" date="2023-03" db="EMBL/GenBank/DDBJ databases">
        <title>Bacillus Genome Sequencing.</title>
        <authorList>
            <person name="Dunlap C."/>
        </authorList>
    </citation>
    <scope>NUCLEOTIDE SEQUENCE [LARGE SCALE GENOMIC DNA]</scope>
    <source>
        <strain evidence="1 2">B-4107</strain>
    </source>
</reference>
<comment type="caution">
    <text evidence="1">The sequence shown here is derived from an EMBL/GenBank/DDBJ whole genome shotgun (WGS) entry which is preliminary data.</text>
</comment>
<dbReference type="Proteomes" id="UP001341820">
    <property type="component" value="Unassembled WGS sequence"/>
</dbReference>
<evidence type="ECO:0000313" key="2">
    <source>
        <dbReference type="Proteomes" id="UP001341820"/>
    </source>
</evidence>
<dbReference type="EMBL" id="JAROAS010000001">
    <property type="protein sequence ID" value="MED4126630.1"/>
    <property type="molecule type" value="Genomic_DNA"/>
</dbReference>
<accession>A0ABU6NHD8</accession>
<evidence type="ECO:0000313" key="1">
    <source>
        <dbReference type="EMBL" id="MED4126630.1"/>
    </source>
</evidence>
<organism evidence="1 2">
    <name type="scientific">Shouchella miscanthi</name>
    <dbReference type="NCBI Taxonomy" id="2598861"/>
    <lineage>
        <taxon>Bacteria</taxon>
        <taxon>Bacillati</taxon>
        <taxon>Bacillota</taxon>
        <taxon>Bacilli</taxon>
        <taxon>Bacillales</taxon>
        <taxon>Bacillaceae</taxon>
        <taxon>Shouchella</taxon>
    </lineage>
</organism>
<protein>
    <submittedName>
        <fullName evidence="1">Uncharacterized protein</fullName>
    </submittedName>
</protein>
<keyword evidence="2" id="KW-1185">Reference proteome</keyword>
<gene>
    <name evidence="1" type="ORF">P5F74_00560</name>
</gene>
<dbReference type="RefSeq" id="WP_035394768.1">
    <property type="nucleotide sequence ID" value="NZ_CP042163.1"/>
</dbReference>
<proteinExistence type="predicted"/>
<name>A0ABU6NHD8_9BACI</name>